<dbReference type="PANTHER" id="PTHR43031">
    <property type="entry name" value="FAD-DEPENDENT OXIDOREDUCTASE"/>
    <property type="match status" value="1"/>
</dbReference>
<feature type="domain" description="Rhodanese" evidence="1">
    <location>
        <begin position="36"/>
        <end position="126"/>
    </location>
</feature>
<dbReference type="eggNOG" id="COG0607">
    <property type="taxonomic scope" value="Bacteria"/>
</dbReference>
<dbReference type="InterPro" id="IPR050229">
    <property type="entry name" value="GlpE_sulfurtransferase"/>
</dbReference>
<keyword evidence="2" id="KW-0808">Transferase</keyword>
<dbReference type="SMART" id="SM00450">
    <property type="entry name" value="RHOD"/>
    <property type="match status" value="1"/>
</dbReference>
<dbReference type="GO" id="GO:0016740">
    <property type="term" value="F:transferase activity"/>
    <property type="evidence" value="ECO:0007669"/>
    <property type="project" value="UniProtKB-KW"/>
</dbReference>
<reference evidence="3" key="1">
    <citation type="journal article" date="2008" name="J. Bacteriol.">
        <title>Genome sequence of the fish pathogen Renibacterium salmoninarum suggests reductive evolution away from an environmental Arthrobacter ancestor.</title>
        <authorList>
            <person name="Wiens G.D."/>
            <person name="Rockey D.D."/>
            <person name="Wu Z."/>
            <person name="Chang J."/>
            <person name="Levy R."/>
            <person name="Crane S."/>
            <person name="Chen D.S."/>
            <person name="Capri G.R."/>
            <person name="Burnett J.R."/>
            <person name="Sudheesh P.S."/>
            <person name="Schipma M.J."/>
            <person name="Burd H."/>
            <person name="Bhattacharyya A."/>
            <person name="Rhodes L.D."/>
            <person name="Kaul R."/>
            <person name="Strom M.S."/>
        </authorList>
    </citation>
    <scope>NUCLEOTIDE SEQUENCE [LARGE SCALE GENOMIC DNA]</scope>
    <source>
        <strain evidence="3">ATCC 33209 / DSM 20767 / JCM 11484 / NBRC 15589 / NCIMB 2235</strain>
    </source>
</reference>
<accession>A9WN64</accession>
<keyword evidence="3" id="KW-1185">Reference proteome</keyword>
<evidence type="ECO:0000313" key="2">
    <source>
        <dbReference type="EMBL" id="ABY22994.1"/>
    </source>
</evidence>
<dbReference type="Proteomes" id="UP000002007">
    <property type="component" value="Chromosome"/>
</dbReference>
<dbReference type="InterPro" id="IPR001763">
    <property type="entry name" value="Rhodanese-like_dom"/>
</dbReference>
<organism evidence="2 3">
    <name type="scientific">Renibacterium salmoninarum (strain ATCC 33209 / DSM 20767 / JCM 11484 / NBRC 15589 / NCIMB 2235)</name>
    <dbReference type="NCBI Taxonomy" id="288705"/>
    <lineage>
        <taxon>Bacteria</taxon>
        <taxon>Bacillati</taxon>
        <taxon>Actinomycetota</taxon>
        <taxon>Actinomycetes</taxon>
        <taxon>Micrococcales</taxon>
        <taxon>Micrococcaceae</taxon>
        <taxon>Renibacterium</taxon>
    </lineage>
</organism>
<dbReference type="SUPFAM" id="SSF52821">
    <property type="entry name" value="Rhodanese/Cell cycle control phosphatase"/>
    <property type="match status" value="1"/>
</dbReference>
<dbReference type="KEGG" id="rsa:RSal33209_1257"/>
<evidence type="ECO:0000259" key="1">
    <source>
        <dbReference type="PROSITE" id="PS50206"/>
    </source>
</evidence>
<name>A9WN64_RENSM</name>
<dbReference type="PROSITE" id="PS50206">
    <property type="entry name" value="RHODANESE_3"/>
    <property type="match status" value="1"/>
</dbReference>
<dbReference type="Pfam" id="PF00581">
    <property type="entry name" value="Rhodanese"/>
    <property type="match status" value="1"/>
</dbReference>
<dbReference type="EMBL" id="CP000910">
    <property type="protein sequence ID" value="ABY22994.1"/>
    <property type="molecule type" value="Genomic_DNA"/>
</dbReference>
<proteinExistence type="predicted"/>
<dbReference type="STRING" id="288705.RSal33209_1257"/>
<evidence type="ECO:0000313" key="3">
    <source>
        <dbReference type="Proteomes" id="UP000002007"/>
    </source>
</evidence>
<sequence length="151" mass="16530">MNNLSFMINNQHAIEHFSHKLRFETDPSDVYAAWQSGSGLVLVDSRGEDSWRQGRAANAVHLPTAMIAEKASELIPRDSLVVVYCWGPGCNGAAKAALEFARLGYQVKEMIGGFEYWAREGFPVLNDDGPVLRQTDPLTAPLATTGISCDC</sequence>
<protein>
    <submittedName>
        <fullName evidence="2">Rhodanese-related sulfurtransferase</fullName>
    </submittedName>
</protein>
<dbReference type="AlphaFoldDB" id="A9WN64"/>
<dbReference type="PANTHER" id="PTHR43031:SF1">
    <property type="entry name" value="PYRIDINE NUCLEOTIDE-DISULPHIDE OXIDOREDUCTASE"/>
    <property type="match status" value="1"/>
</dbReference>
<gene>
    <name evidence="2" type="ordered locus">RSal33209_1257</name>
</gene>
<dbReference type="HOGENOM" id="CLU_089574_4_0_11"/>
<dbReference type="InterPro" id="IPR036873">
    <property type="entry name" value="Rhodanese-like_dom_sf"/>
</dbReference>
<dbReference type="Gene3D" id="3.40.250.10">
    <property type="entry name" value="Rhodanese-like domain"/>
    <property type="match status" value="1"/>
</dbReference>